<keyword evidence="3" id="KW-0238">DNA-binding</keyword>
<dbReference type="Gene3D" id="1.10.10.10">
    <property type="entry name" value="Winged helix-like DNA-binding domain superfamily/Winged helix DNA-binding domain"/>
    <property type="match status" value="1"/>
</dbReference>
<dbReference type="Pfam" id="PF00126">
    <property type="entry name" value="HTH_1"/>
    <property type="match status" value="1"/>
</dbReference>
<sequence>MPHPDIQDNPVLDSRVTLNELEAVMAVARRSSFRQAAVDLNVSTTALSQAIARLEANLQTRLFNRTTRSVALTAAGEMFLLQVGPALSDLRMGLDAVRSHNAEPSGVLRINAFATAARATLLPLVLEFLRQYPQVHVDLVTEGRLVDVVAEGFDLGVRAASLVPSDMIAVDLGQAQRYAVVGTPAYFDTHGRPQTPADLHKHACLRIRLPNGAIYPWHFERNGEVTRIEVSGPLTLDESSVARAVVHAGLALGFFMEQDVLAETEAGQLERVLEAWTPPRDNLCLYYANRRNPCAALKAFIAMARAHPSSSHPG</sequence>
<gene>
    <name evidence="6" type="ORF">IFT62_09145</name>
</gene>
<dbReference type="InterPro" id="IPR058163">
    <property type="entry name" value="LysR-type_TF_proteobact-type"/>
</dbReference>
<feature type="domain" description="HTH lysR-type" evidence="5">
    <location>
        <begin position="16"/>
        <end position="73"/>
    </location>
</feature>
<evidence type="ECO:0000256" key="4">
    <source>
        <dbReference type="ARBA" id="ARBA00023163"/>
    </source>
</evidence>
<dbReference type="InterPro" id="IPR036388">
    <property type="entry name" value="WH-like_DNA-bd_sf"/>
</dbReference>
<dbReference type="InterPro" id="IPR036390">
    <property type="entry name" value="WH_DNA-bd_sf"/>
</dbReference>
<proteinExistence type="inferred from homology"/>
<evidence type="ECO:0000256" key="1">
    <source>
        <dbReference type="ARBA" id="ARBA00009437"/>
    </source>
</evidence>
<evidence type="ECO:0000256" key="2">
    <source>
        <dbReference type="ARBA" id="ARBA00023015"/>
    </source>
</evidence>
<dbReference type="PANTHER" id="PTHR30537:SF5">
    <property type="entry name" value="HTH-TYPE TRANSCRIPTIONAL ACTIVATOR TTDR-RELATED"/>
    <property type="match status" value="1"/>
</dbReference>
<dbReference type="EMBL" id="JACYNP010000003">
    <property type="protein sequence ID" value="MBD8121376.1"/>
    <property type="molecule type" value="Genomic_DNA"/>
</dbReference>
<reference evidence="6 7" key="1">
    <citation type="journal article" date="2020" name="FEMS Microbiol. Ecol.">
        <title>Temporal dynamics of bacterial communities during seed development and maturation.</title>
        <authorList>
            <person name="Chesneau G."/>
            <person name="Torres-Cortes G."/>
            <person name="Briand M."/>
            <person name="Darrasse A."/>
            <person name="Preveaux A."/>
            <person name="Marais C."/>
            <person name="Jacques M.A."/>
            <person name="Shade A."/>
            <person name="Barret M."/>
        </authorList>
    </citation>
    <scope>NUCLEOTIDE SEQUENCE [LARGE SCALE GENOMIC DNA]</scope>
    <source>
        <strain evidence="6 7">CFBP13723</strain>
    </source>
</reference>
<name>A0ABR9A5P1_9PSED</name>
<keyword evidence="4" id="KW-0804">Transcription</keyword>
<keyword evidence="2" id="KW-0805">Transcription regulation</keyword>
<accession>A0ABR9A5P1</accession>
<evidence type="ECO:0000259" key="5">
    <source>
        <dbReference type="PROSITE" id="PS50931"/>
    </source>
</evidence>
<dbReference type="Pfam" id="PF03466">
    <property type="entry name" value="LysR_substrate"/>
    <property type="match status" value="1"/>
</dbReference>
<protein>
    <submittedName>
        <fullName evidence="6">LysR family transcriptional regulator</fullName>
    </submittedName>
</protein>
<evidence type="ECO:0000313" key="6">
    <source>
        <dbReference type="EMBL" id="MBD8121376.1"/>
    </source>
</evidence>
<dbReference type="PROSITE" id="PS50931">
    <property type="entry name" value="HTH_LYSR"/>
    <property type="match status" value="1"/>
</dbReference>
<evidence type="ECO:0000313" key="7">
    <source>
        <dbReference type="Proteomes" id="UP000625247"/>
    </source>
</evidence>
<dbReference type="PANTHER" id="PTHR30537">
    <property type="entry name" value="HTH-TYPE TRANSCRIPTIONAL REGULATOR"/>
    <property type="match status" value="1"/>
</dbReference>
<dbReference type="Gene3D" id="3.40.190.290">
    <property type="match status" value="1"/>
</dbReference>
<dbReference type="SUPFAM" id="SSF46785">
    <property type="entry name" value="Winged helix' DNA-binding domain"/>
    <property type="match status" value="1"/>
</dbReference>
<keyword evidence="7" id="KW-1185">Reference proteome</keyword>
<dbReference type="Proteomes" id="UP000625247">
    <property type="component" value="Unassembled WGS sequence"/>
</dbReference>
<comment type="similarity">
    <text evidence="1">Belongs to the LysR transcriptional regulatory family.</text>
</comment>
<dbReference type="InterPro" id="IPR005119">
    <property type="entry name" value="LysR_subst-bd"/>
</dbReference>
<dbReference type="InterPro" id="IPR000847">
    <property type="entry name" value="LysR_HTH_N"/>
</dbReference>
<dbReference type="SUPFAM" id="SSF53850">
    <property type="entry name" value="Periplasmic binding protein-like II"/>
    <property type="match status" value="1"/>
</dbReference>
<comment type="caution">
    <text evidence="6">The sequence shown here is derived from an EMBL/GenBank/DDBJ whole genome shotgun (WGS) entry which is preliminary data.</text>
</comment>
<evidence type="ECO:0000256" key="3">
    <source>
        <dbReference type="ARBA" id="ARBA00023125"/>
    </source>
</evidence>
<organism evidence="6 7">
    <name type="scientific">Pseudomonas lutea</name>
    <dbReference type="NCBI Taxonomy" id="243924"/>
    <lineage>
        <taxon>Bacteria</taxon>
        <taxon>Pseudomonadati</taxon>
        <taxon>Pseudomonadota</taxon>
        <taxon>Gammaproteobacteria</taxon>
        <taxon>Pseudomonadales</taxon>
        <taxon>Pseudomonadaceae</taxon>
        <taxon>Pseudomonas</taxon>
    </lineage>
</organism>